<dbReference type="PANTHER" id="PTHR43031:SF17">
    <property type="entry name" value="SULFURTRANSFERASE YTWF-RELATED"/>
    <property type="match status" value="1"/>
</dbReference>
<dbReference type="SUPFAM" id="SSF52821">
    <property type="entry name" value="Rhodanese/Cell cycle control phosphatase"/>
    <property type="match status" value="1"/>
</dbReference>
<dbReference type="PANTHER" id="PTHR43031">
    <property type="entry name" value="FAD-DEPENDENT OXIDOREDUCTASE"/>
    <property type="match status" value="1"/>
</dbReference>
<name>A0A8X8L9W3_CALTT</name>
<evidence type="ECO:0000313" key="3">
    <source>
        <dbReference type="Proteomes" id="UP000825179"/>
    </source>
</evidence>
<organism evidence="2 3">
    <name type="scientific">Caldalkalibacillus thermarum (strain TA2.A1)</name>
    <dbReference type="NCBI Taxonomy" id="986075"/>
    <lineage>
        <taxon>Bacteria</taxon>
        <taxon>Bacillati</taxon>
        <taxon>Bacillota</taxon>
        <taxon>Bacilli</taxon>
        <taxon>Bacillales</taxon>
        <taxon>Bacillaceae</taxon>
        <taxon>Caldalkalibacillus</taxon>
    </lineage>
</organism>
<keyword evidence="3" id="KW-1185">Reference proteome</keyword>
<dbReference type="InterPro" id="IPR001763">
    <property type="entry name" value="Rhodanese-like_dom"/>
</dbReference>
<dbReference type="Gene3D" id="3.40.250.10">
    <property type="entry name" value="Rhodanese-like domain"/>
    <property type="match status" value="1"/>
</dbReference>
<dbReference type="Proteomes" id="UP000825179">
    <property type="component" value="Chromosome"/>
</dbReference>
<sequence length="107" mass="12109">MFIKEQTWKDITPADMTNILDRDDVEFIDVRERDEVQAGRIAKAKNIPLSELVERVKEIDPHKVTVCICRSGNRSSQACAYLSSLGYTKLYNMAGGMLEWDGDIVKG</sequence>
<accession>A0A8X8L9W3</accession>
<dbReference type="SMART" id="SM00450">
    <property type="entry name" value="RHOD"/>
    <property type="match status" value="1"/>
</dbReference>
<dbReference type="KEGG" id="cthu:HUR95_11190"/>
<gene>
    <name evidence="2" type="ORF">HUR95_11190</name>
</gene>
<evidence type="ECO:0000259" key="1">
    <source>
        <dbReference type="PROSITE" id="PS50206"/>
    </source>
</evidence>
<dbReference type="RefSeq" id="WP_042685597.1">
    <property type="nucleotide sequence ID" value="NZ_AFCE01000151.1"/>
</dbReference>
<reference evidence="2 3" key="1">
    <citation type="journal article" date="2020" name="Extremophiles">
        <title>Genomic analysis of Caldalkalibacillus thermarum TA2.A1 reveals aerobic alkaliphilic metabolism and evolutionary hallmarks linking alkaliphilic bacteria and plant life.</title>
        <authorList>
            <person name="de Jong S.I."/>
            <person name="van den Broek M.A."/>
            <person name="Merkel A.Y."/>
            <person name="de la Torre Cortes P."/>
            <person name="Kalamorz F."/>
            <person name="Cook G.M."/>
            <person name="van Loosdrecht M.C.M."/>
            <person name="McMillan D.G.G."/>
        </authorList>
    </citation>
    <scope>NUCLEOTIDE SEQUENCE [LARGE SCALE GENOMIC DNA]</scope>
    <source>
        <strain evidence="2 3">TA2.A1</strain>
    </source>
</reference>
<dbReference type="Pfam" id="PF00581">
    <property type="entry name" value="Rhodanese"/>
    <property type="match status" value="1"/>
</dbReference>
<dbReference type="EMBL" id="CP082237">
    <property type="protein sequence ID" value="QZT32904.1"/>
    <property type="molecule type" value="Genomic_DNA"/>
</dbReference>
<protein>
    <submittedName>
        <fullName evidence="2">Rhodanese-like domain-containing protein</fullName>
    </submittedName>
</protein>
<feature type="domain" description="Rhodanese" evidence="1">
    <location>
        <begin position="21"/>
        <end position="106"/>
    </location>
</feature>
<dbReference type="InterPro" id="IPR036873">
    <property type="entry name" value="Rhodanese-like_dom_sf"/>
</dbReference>
<dbReference type="CDD" id="cd00158">
    <property type="entry name" value="RHOD"/>
    <property type="match status" value="1"/>
</dbReference>
<dbReference type="AlphaFoldDB" id="A0A8X8L9W3"/>
<dbReference type="InterPro" id="IPR050229">
    <property type="entry name" value="GlpE_sulfurtransferase"/>
</dbReference>
<dbReference type="PROSITE" id="PS50206">
    <property type="entry name" value="RHODANESE_3"/>
    <property type="match status" value="1"/>
</dbReference>
<evidence type="ECO:0000313" key="2">
    <source>
        <dbReference type="EMBL" id="QZT32904.1"/>
    </source>
</evidence>
<proteinExistence type="predicted"/>